<comment type="similarity">
    <text evidence="1">Belongs to the PPR family. P subfamily.</text>
</comment>
<dbReference type="Gene3D" id="1.25.40.10">
    <property type="entry name" value="Tetratricopeptide repeat domain"/>
    <property type="match status" value="2"/>
</dbReference>
<dbReference type="InterPro" id="IPR050667">
    <property type="entry name" value="PPR-containing_protein"/>
</dbReference>
<accession>A0AAV7EDM3</accession>
<organism evidence="5 6">
    <name type="scientific">Aristolochia fimbriata</name>
    <name type="common">White veined hardy Dutchman's pipe vine</name>
    <dbReference type="NCBI Taxonomy" id="158543"/>
    <lineage>
        <taxon>Eukaryota</taxon>
        <taxon>Viridiplantae</taxon>
        <taxon>Streptophyta</taxon>
        <taxon>Embryophyta</taxon>
        <taxon>Tracheophyta</taxon>
        <taxon>Spermatophyta</taxon>
        <taxon>Magnoliopsida</taxon>
        <taxon>Magnoliidae</taxon>
        <taxon>Piperales</taxon>
        <taxon>Aristolochiaceae</taxon>
        <taxon>Aristolochia</taxon>
    </lineage>
</organism>
<keyword evidence="6" id="KW-1185">Reference proteome</keyword>
<evidence type="ECO:0000256" key="1">
    <source>
        <dbReference type="ARBA" id="ARBA00007626"/>
    </source>
</evidence>
<comment type="caution">
    <text evidence="5">The sequence shown here is derived from an EMBL/GenBank/DDBJ whole genome shotgun (WGS) entry which is preliminary data.</text>
</comment>
<evidence type="ECO:0000313" key="5">
    <source>
        <dbReference type="EMBL" id="KAG9446947.1"/>
    </source>
</evidence>
<sequence length="618" mass="67580">MWRSNARALVRASSLLRASSSISEVRAKTFTLRYSSCACSTGWVFRVNPLFQNPRFFSQVSDTVDENDDKESDSSCSDGNGEFGGEAFVDSKDSEASSPVAFGNAGESLSFESGDLSGAFGDSAEGNDVSGLGPFLVSPETGESSASFEDVGEAASVDDASLNAEAAEVDVQQVENVISILQSSLDKPLESSLDELDLALSDEFLVSVLETPLILGVNLVGFFRWALKQQDFLVSTRALNSLVHAVGVSCRKKDVYALWDLIKDIGEKEKGLVTTDILNDLISMFRKLGKGKAALEAFNKFEDFGCTPNADTHYLTIESLFSRSLFDDAWSVCEKLLQSGNLPSNEKIGKIITGLCKGFRAKDAHLVYLMAKEKEILPPKATLNLLISKLCGDDDTVHTALELLEGFSEKSRKYAIKPFYNVLHALSRIGKAEDAKNLLNKMIESGPPPGNAVFNSVISTLSKAGDMEKAIALKNLMASRGLRPDVFAYSIIMSGYAKGGQMDDAYKIFSEAKKVHSKLSRVTYHILIRGYCKLEQFEKALQCLREMKEDGVQPNHDEYNKLIQSLCLKALDWRTAEVLVEQMKQEGLYLNGITRGLIKAVKDLESEALQPQGASIEA</sequence>
<proteinExistence type="inferred from homology"/>
<feature type="region of interest" description="Disordered" evidence="4">
    <location>
        <begin position="62"/>
        <end position="83"/>
    </location>
</feature>
<dbReference type="Proteomes" id="UP000825729">
    <property type="component" value="Unassembled WGS sequence"/>
</dbReference>
<feature type="repeat" description="PPR" evidence="3">
    <location>
        <begin position="450"/>
        <end position="484"/>
    </location>
</feature>
<dbReference type="EMBL" id="JAINDJ010000005">
    <property type="protein sequence ID" value="KAG9446947.1"/>
    <property type="molecule type" value="Genomic_DNA"/>
</dbReference>
<dbReference type="InterPro" id="IPR002885">
    <property type="entry name" value="PPR_rpt"/>
</dbReference>
<evidence type="ECO:0000256" key="4">
    <source>
        <dbReference type="SAM" id="MobiDB-lite"/>
    </source>
</evidence>
<dbReference type="Pfam" id="PF01535">
    <property type="entry name" value="PPR"/>
    <property type="match status" value="3"/>
</dbReference>
<feature type="repeat" description="PPR" evidence="3">
    <location>
        <begin position="485"/>
        <end position="519"/>
    </location>
</feature>
<dbReference type="InterPro" id="IPR011990">
    <property type="entry name" value="TPR-like_helical_dom_sf"/>
</dbReference>
<dbReference type="PANTHER" id="PTHR47939:SF10">
    <property type="entry name" value="PENTACOTRIPEPTIDE-REPEAT REGION OF PRORP DOMAIN-CONTAINING PROTEIN"/>
    <property type="match status" value="1"/>
</dbReference>
<evidence type="ECO:0008006" key="7">
    <source>
        <dbReference type="Google" id="ProtNLM"/>
    </source>
</evidence>
<dbReference type="AlphaFoldDB" id="A0AAV7EDM3"/>
<protein>
    <recommendedName>
        <fullName evidence="7">Pentatricopeptide repeat-containing protein</fullName>
    </recommendedName>
</protein>
<dbReference type="Pfam" id="PF13812">
    <property type="entry name" value="PPR_3"/>
    <property type="match status" value="1"/>
</dbReference>
<feature type="region of interest" description="Disordered" evidence="4">
    <location>
        <begin position="131"/>
        <end position="150"/>
    </location>
</feature>
<evidence type="ECO:0000256" key="3">
    <source>
        <dbReference type="PROSITE-ProRule" id="PRU00708"/>
    </source>
</evidence>
<dbReference type="Pfam" id="PF13041">
    <property type="entry name" value="PPR_2"/>
    <property type="match status" value="1"/>
</dbReference>
<reference evidence="5 6" key="1">
    <citation type="submission" date="2021-07" db="EMBL/GenBank/DDBJ databases">
        <title>The Aristolochia fimbriata genome: insights into angiosperm evolution, floral development and chemical biosynthesis.</title>
        <authorList>
            <person name="Jiao Y."/>
        </authorList>
    </citation>
    <scope>NUCLEOTIDE SEQUENCE [LARGE SCALE GENOMIC DNA]</scope>
    <source>
        <strain evidence="5">IBCAS-2021</strain>
        <tissue evidence="5">Leaf</tissue>
    </source>
</reference>
<gene>
    <name evidence="5" type="ORF">H6P81_013075</name>
</gene>
<dbReference type="NCBIfam" id="TIGR00756">
    <property type="entry name" value="PPR"/>
    <property type="match status" value="3"/>
</dbReference>
<feature type="repeat" description="PPR" evidence="3">
    <location>
        <begin position="555"/>
        <end position="590"/>
    </location>
</feature>
<feature type="repeat" description="PPR" evidence="3">
    <location>
        <begin position="415"/>
        <end position="449"/>
    </location>
</feature>
<name>A0AAV7EDM3_ARIFI</name>
<feature type="repeat" description="PPR" evidence="3">
    <location>
        <begin position="520"/>
        <end position="554"/>
    </location>
</feature>
<keyword evidence="2" id="KW-0677">Repeat</keyword>
<evidence type="ECO:0000313" key="6">
    <source>
        <dbReference type="Proteomes" id="UP000825729"/>
    </source>
</evidence>
<dbReference type="PANTHER" id="PTHR47939">
    <property type="entry name" value="MEMBRANE-ASSOCIATED SALT-INDUCIBLE PROTEIN-LIKE"/>
    <property type="match status" value="1"/>
</dbReference>
<evidence type="ECO:0000256" key="2">
    <source>
        <dbReference type="ARBA" id="ARBA00022737"/>
    </source>
</evidence>
<dbReference type="PROSITE" id="PS51375">
    <property type="entry name" value="PPR"/>
    <property type="match status" value="5"/>
</dbReference>
<dbReference type="SUPFAM" id="SSF81901">
    <property type="entry name" value="HCP-like"/>
    <property type="match status" value="1"/>
</dbReference>